<gene>
    <name evidence="2" type="ORF">COX83_03050</name>
</gene>
<dbReference type="SUPFAM" id="SSF53448">
    <property type="entry name" value="Nucleotide-diphospho-sugar transferases"/>
    <property type="match status" value="1"/>
</dbReference>
<reference evidence="3" key="1">
    <citation type="submission" date="2017-09" db="EMBL/GenBank/DDBJ databases">
        <title>Depth-based differentiation of microbial function through sediment-hosted aquifers and enrichment of novel symbionts in the deep terrestrial subsurface.</title>
        <authorList>
            <person name="Probst A.J."/>
            <person name="Ladd B."/>
            <person name="Jarett J.K."/>
            <person name="Geller-Mcgrath D.E."/>
            <person name="Sieber C.M.K."/>
            <person name="Emerson J.B."/>
            <person name="Anantharaman K."/>
            <person name="Thomas B.C."/>
            <person name="Malmstrom R."/>
            <person name="Stieglmeier M."/>
            <person name="Klingl A."/>
            <person name="Woyke T."/>
            <person name="Ryan C.M."/>
            <person name="Banfield J.F."/>
        </authorList>
    </citation>
    <scope>NUCLEOTIDE SEQUENCE [LARGE SCALE GENOMIC DNA]</scope>
</reference>
<dbReference type="GO" id="GO:0016758">
    <property type="term" value="F:hexosyltransferase activity"/>
    <property type="evidence" value="ECO:0007669"/>
    <property type="project" value="UniProtKB-ARBA"/>
</dbReference>
<dbReference type="PANTHER" id="PTHR22916">
    <property type="entry name" value="GLYCOSYLTRANSFERASE"/>
    <property type="match status" value="1"/>
</dbReference>
<evidence type="ECO:0000313" key="3">
    <source>
        <dbReference type="Proteomes" id="UP000230078"/>
    </source>
</evidence>
<dbReference type="Gene3D" id="3.90.550.10">
    <property type="entry name" value="Spore Coat Polysaccharide Biosynthesis Protein SpsA, Chain A"/>
    <property type="match status" value="1"/>
</dbReference>
<dbReference type="AlphaFoldDB" id="A0A2M7V3M3"/>
<sequence length="262" mass="30264">MPKISVLLCVYNGDDYVRGALDSILSQTYSDFECVIIDDASSDTTPHILREYASKDNRIHIHTNDKNMGLTASLQDGLSYCNGKYIARMDVDDIARRDRFEKQYAFMEEHPDVALCGSFATVIDEKESTIGKKIFPTSSVDIKKRLLFNNQFVHSTLFFIKEKIVDIGGYDVFFKKSQDYDLVFRVGSVYTVANIPEYLVSWRLGSRSISWQSRGQEMYALRARWNAITRYGYPKINGIYHIVVRAIWLCVPLSLKRKRYVR</sequence>
<dbReference type="EMBL" id="PFPI01000038">
    <property type="protein sequence ID" value="PIZ93001.1"/>
    <property type="molecule type" value="Genomic_DNA"/>
</dbReference>
<dbReference type="Pfam" id="PF00535">
    <property type="entry name" value="Glycos_transf_2"/>
    <property type="match status" value="1"/>
</dbReference>
<organism evidence="2 3">
    <name type="scientific">Candidatus Magasanikbacteria bacterium CG_4_10_14_0_2_um_filter_41_31</name>
    <dbReference type="NCBI Taxonomy" id="1974639"/>
    <lineage>
        <taxon>Bacteria</taxon>
        <taxon>Candidatus Magasanikiibacteriota</taxon>
    </lineage>
</organism>
<dbReference type="Proteomes" id="UP000230078">
    <property type="component" value="Unassembled WGS sequence"/>
</dbReference>
<proteinExistence type="predicted"/>
<dbReference type="PANTHER" id="PTHR22916:SF3">
    <property type="entry name" value="UDP-GLCNAC:BETAGAL BETA-1,3-N-ACETYLGLUCOSAMINYLTRANSFERASE-LIKE PROTEIN 1"/>
    <property type="match status" value="1"/>
</dbReference>
<comment type="caution">
    <text evidence="2">The sequence shown here is derived from an EMBL/GenBank/DDBJ whole genome shotgun (WGS) entry which is preliminary data.</text>
</comment>
<feature type="domain" description="Glycosyltransferase 2-like" evidence="1">
    <location>
        <begin position="5"/>
        <end position="165"/>
    </location>
</feature>
<accession>A0A2M7V3M3</accession>
<evidence type="ECO:0000259" key="1">
    <source>
        <dbReference type="Pfam" id="PF00535"/>
    </source>
</evidence>
<name>A0A2M7V3M3_9BACT</name>
<dbReference type="InterPro" id="IPR029044">
    <property type="entry name" value="Nucleotide-diphossugar_trans"/>
</dbReference>
<dbReference type="InterPro" id="IPR001173">
    <property type="entry name" value="Glyco_trans_2-like"/>
</dbReference>
<evidence type="ECO:0000313" key="2">
    <source>
        <dbReference type="EMBL" id="PIZ93001.1"/>
    </source>
</evidence>
<protein>
    <recommendedName>
        <fullName evidence="1">Glycosyltransferase 2-like domain-containing protein</fullName>
    </recommendedName>
</protein>